<dbReference type="STRING" id="991.IW20_11745"/>
<evidence type="ECO:0000256" key="2">
    <source>
        <dbReference type="ARBA" id="ARBA00023015"/>
    </source>
</evidence>
<dbReference type="InterPro" id="IPR036390">
    <property type="entry name" value="WH_DNA-bd_sf"/>
</dbReference>
<dbReference type="Proteomes" id="UP000028712">
    <property type="component" value="Unassembled WGS sequence"/>
</dbReference>
<dbReference type="RefSeq" id="WP_035622125.1">
    <property type="nucleotide sequence ID" value="NZ_JBEWQG010000001.1"/>
</dbReference>
<dbReference type="GO" id="GO:0003677">
    <property type="term" value="F:DNA binding"/>
    <property type="evidence" value="ECO:0007669"/>
    <property type="project" value="UniProtKB-KW"/>
</dbReference>
<keyword evidence="2" id="KW-0805">Transcription regulation</keyword>
<gene>
    <name evidence="7" type="ORF">B0A62_04730</name>
    <name evidence="6" type="ORF">IW20_11745</name>
</gene>
<dbReference type="Proteomes" id="UP000198424">
    <property type="component" value="Unassembled WGS sequence"/>
</dbReference>
<evidence type="ECO:0000256" key="3">
    <source>
        <dbReference type="ARBA" id="ARBA00023125"/>
    </source>
</evidence>
<dbReference type="EMBL" id="MUGY01000004">
    <property type="protein sequence ID" value="OXA96572.1"/>
    <property type="molecule type" value="Genomic_DNA"/>
</dbReference>
<keyword evidence="9" id="KW-1185">Reference proteome</keyword>
<organism evidence="6 8">
    <name type="scientific">Flavobacterium hydatis</name>
    <name type="common">Cytophaga aquatilis</name>
    <dbReference type="NCBI Taxonomy" id="991"/>
    <lineage>
        <taxon>Bacteria</taxon>
        <taxon>Pseudomonadati</taxon>
        <taxon>Bacteroidota</taxon>
        <taxon>Flavobacteriia</taxon>
        <taxon>Flavobacteriales</taxon>
        <taxon>Flavobacteriaceae</taxon>
        <taxon>Flavobacterium</taxon>
    </lineage>
</organism>
<dbReference type="SUPFAM" id="SSF53850">
    <property type="entry name" value="Periplasmic binding protein-like II"/>
    <property type="match status" value="1"/>
</dbReference>
<reference evidence="6 8" key="1">
    <citation type="submission" date="2014-07" db="EMBL/GenBank/DDBJ databases">
        <title>Genome of Flavobacterium hydatis DSM 2063.</title>
        <authorList>
            <person name="Pipes S.E."/>
            <person name="Stropko S.J."/>
            <person name="Newman J.D."/>
        </authorList>
    </citation>
    <scope>NUCLEOTIDE SEQUENCE [LARGE SCALE GENOMIC DNA]</scope>
    <source>
        <strain evidence="6 8">DSM 2063</strain>
    </source>
</reference>
<dbReference type="InterPro" id="IPR005119">
    <property type="entry name" value="LysR_subst-bd"/>
</dbReference>
<protein>
    <submittedName>
        <fullName evidence="6">LysR family transcriptional regulator</fullName>
    </submittedName>
</protein>
<dbReference type="Pfam" id="PF00126">
    <property type="entry name" value="HTH_1"/>
    <property type="match status" value="1"/>
</dbReference>
<keyword evidence="4" id="KW-0804">Transcription</keyword>
<dbReference type="PANTHER" id="PTHR30419">
    <property type="entry name" value="HTH-TYPE TRANSCRIPTIONAL REGULATOR YBHD"/>
    <property type="match status" value="1"/>
</dbReference>
<keyword evidence="3" id="KW-0238">DNA-binding</keyword>
<dbReference type="EMBL" id="JPRM01000015">
    <property type="protein sequence ID" value="KFF16412.1"/>
    <property type="molecule type" value="Genomic_DNA"/>
</dbReference>
<dbReference type="Pfam" id="PF03466">
    <property type="entry name" value="LysR_substrate"/>
    <property type="match status" value="1"/>
</dbReference>
<evidence type="ECO:0000256" key="4">
    <source>
        <dbReference type="ARBA" id="ARBA00023163"/>
    </source>
</evidence>
<dbReference type="Gene3D" id="1.10.10.10">
    <property type="entry name" value="Winged helix-like DNA-binding domain superfamily/Winged helix DNA-binding domain"/>
    <property type="match status" value="1"/>
</dbReference>
<evidence type="ECO:0000259" key="5">
    <source>
        <dbReference type="PROSITE" id="PS50931"/>
    </source>
</evidence>
<dbReference type="InterPro" id="IPR036388">
    <property type="entry name" value="WH-like_DNA-bd_sf"/>
</dbReference>
<proteinExistence type="inferred from homology"/>
<dbReference type="SUPFAM" id="SSF46785">
    <property type="entry name" value="Winged helix' DNA-binding domain"/>
    <property type="match status" value="1"/>
</dbReference>
<dbReference type="GO" id="GO:0005829">
    <property type="term" value="C:cytosol"/>
    <property type="evidence" value="ECO:0007669"/>
    <property type="project" value="TreeGrafter"/>
</dbReference>
<dbReference type="InterPro" id="IPR050950">
    <property type="entry name" value="HTH-type_LysR_regulators"/>
</dbReference>
<evidence type="ECO:0000313" key="8">
    <source>
        <dbReference type="Proteomes" id="UP000028712"/>
    </source>
</evidence>
<evidence type="ECO:0000313" key="9">
    <source>
        <dbReference type="Proteomes" id="UP000198424"/>
    </source>
</evidence>
<comment type="similarity">
    <text evidence="1">Belongs to the LysR transcriptional regulatory family.</text>
</comment>
<reference evidence="7 9" key="2">
    <citation type="submission" date="2016-11" db="EMBL/GenBank/DDBJ databases">
        <title>Whole genomes of Flavobacteriaceae.</title>
        <authorList>
            <person name="Stine C."/>
            <person name="Li C."/>
            <person name="Tadesse D."/>
        </authorList>
    </citation>
    <scope>NUCLEOTIDE SEQUENCE [LARGE SCALE GENOMIC DNA]</scope>
    <source>
        <strain evidence="7 9">ATCC 29551</strain>
    </source>
</reference>
<dbReference type="InterPro" id="IPR000847">
    <property type="entry name" value="LysR_HTH_N"/>
</dbReference>
<dbReference type="CDD" id="cd05466">
    <property type="entry name" value="PBP2_LTTR_substrate"/>
    <property type="match status" value="1"/>
</dbReference>
<evidence type="ECO:0000313" key="7">
    <source>
        <dbReference type="EMBL" id="OXA96572.1"/>
    </source>
</evidence>
<name>A0A086AI98_FLAHY</name>
<dbReference type="Gene3D" id="3.40.190.290">
    <property type="match status" value="1"/>
</dbReference>
<evidence type="ECO:0000256" key="1">
    <source>
        <dbReference type="ARBA" id="ARBA00009437"/>
    </source>
</evidence>
<dbReference type="FunFam" id="1.10.10.10:FF:000001">
    <property type="entry name" value="LysR family transcriptional regulator"/>
    <property type="match status" value="1"/>
</dbReference>
<sequence length="291" mass="32917">MEIFQLEYFIKTAETLHFTKAAELCFVTQSGLSQQIKKLEEELGLPLFVRIGKKVQLTEAGSVFLIHAKQVIENVQSGKQAIDDLNEMIGGELRIGVTYIFGLLVLPIVDLFAKTYPHLKIVVEYGTTEPLEKKLLNNELDLVLVISSNEIELPFQKFPLFTSKLVLAVSKTHSLAVLDKIPFKEIEELPLILPVKGFNSREFLDELFLKNNMKPKVSIELNAVQALLRLVGDGDYWATVVTEKALRGWDNIKAINITGVETKRDSFMLTIEGAYQKKAVKLFIEEFKKSM</sequence>
<comment type="caution">
    <text evidence="6">The sequence shown here is derived from an EMBL/GenBank/DDBJ whole genome shotgun (WGS) entry which is preliminary data.</text>
</comment>
<dbReference type="eggNOG" id="COG0583">
    <property type="taxonomic scope" value="Bacteria"/>
</dbReference>
<evidence type="ECO:0000313" key="6">
    <source>
        <dbReference type="EMBL" id="KFF16412.1"/>
    </source>
</evidence>
<dbReference type="GO" id="GO:0003700">
    <property type="term" value="F:DNA-binding transcription factor activity"/>
    <property type="evidence" value="ECO:0007669"/>
    <property type="project" value="InterPro"/>
</dbReference>
<feature type="domain" description="HTH lysR-type" evidence="5">
    <location>
        <begin position="1"/>
        <end position="58"/>
    </location>
</feature>
<dbReference type="AlphaFoldDB" id="A0A086AI98"/>
<dbReference type="PRINTS" id="PR00039">
    <property type="entry name" value="HTHLYSR"/>
</dbReference>
<accession>A0A086AI98</accession>
<dbReference type="OrthoDB" id="9803735at2"/>
<dbReference type="PROSITE" id="PS50931">
    <property type="entry name" value="HTH_LYSR"/>
    <property type="match status" value="1"/>
</dbReference>